<accession>D8RGZ3</accession>
<dbReference type="PANTHER" id="PTHR24348">
    <property type="entry name" value="SERINE/THREONINE-PROTEIN KINASE UNC-51-RELATED"/>
    <property type="match status" value="1"/>
</dbReference>
<reference evidence="2 3" key="1">
    <citation type="journal article" date="2011" name="Science">
        <title>The Selaginella genome identifies genetic changes associated with the evolution of vascular plants.</title>
        <authorList>
            <person name="Banks J.A."/>
            <person name="Nishiyama T."/>
            <person name="Hasebe M."/>
            <person name="Bowman J.L."/>
            <person name="Gribskov M."/>
            <person name="dePamphilis C."/>
            <person name="Albert V.A."/>
            <person name="Aono N."/>
            <person name="Aoyama T."/>
            <person name="Ambrose B.A."/>
            <person name="Ashton N.W."/>
            <person name="Axtell M.J."/>
            <person name="Barker E."/>
            <person name="Barker M.S."/>
            <person name="Bennetzen J.L."/>
            <person name="Bonawitz N.D."/>
            <person name="Chapple C."/>
            <person name="Cheng C."/>
            <person name="Correa L.G."/>
            <person name="Dacre M."/>
            <person name="DeBarry J."/>
            <person name="Dreyer I."/>
            <person name="Elias M."/>
            <person name="Engstrom E.M."/>
            <person name="Estelle M."/>
            <person name="Feng L."/>
            <person name="Finet C."/>
            <person name="Floyd S.K."/>
            <person name="Frommer W.B."/>
            <person name="Fujita T."/>
            <person name="Gramzow L."/>
            <person name="Gutensohn M."/>
            <person name="Harholt J."/>
            <person name="Hattori M."/>
            <person name="Heyl A."/>
            <person name="Hirai T."/>
            <person name="Hiwatashi Y."/>
            <person name="Ishikawa M."/>
            <person name="Iwata M."/>
            <person name="Karol K.G."/>
            <person name="Koehler B."/>
            <person name="Kolukisaoglu U."/>
            <person name="Kubo M."/>
            <person name="Kurata T."/>
            <person name="Lalonde S."/>
            <person name="Li K."/>
            <person name="Li Y."/>
            <person name="Litt A."/>
            <person name="Lyons E."/>
            <person name="Manning G."/>
            <person name="Maruyama T."/>
            <person name="Michael T.P."/>
            <person name="Mikami K."/>
            <person name="Miyazaki S."/>
            <person name="Morinaga S."/>
            <person name="Murata T."/>
            <person name="Mueller-Roeber B."/>
            <person name="Nelson D.R."/>
            <person name="Obara M."/>
            <person name="Oguri Y."/>
            <person name="Olmstead R.G."/>
            <person name="Onodera N."/>
            <person name="Petersen B.L."/>
            <person name="Pils B."/>
            <person name="Prigge M."/>
            <person name="Rensing S.A."/>
            <person name="Riano-Pachon D.M."/>
            <person name="Roberts A.W."/>
            <person name="Sato Y."/>
            <person name="Scheller H.V."/>
            <person name="Schulz B."/>
            <person name="Schulz C."/>
            <person name="Shakirov E.V."/>
            <person name="Shibagaki N."/>
            <person name="Shinohara N."/>
            <person name="Shippen D.E."/>
            <person name="Soerensen I."/>
            <person name="Sotooka R."/>
            <person name="Sugimoto N."/>
            <person name="Sugita M."/>
            <person name="Sumikawa N."/>
            <person name="Tanurdzic M."/>
            <person name="Theissen G."/>
            <person name="Ulvskov P."/>
            <person name="Wakazuki S."/>
            <person name="Weng J.K."/>
            <person name="Willats W.W."/>
            <person name="Wipf D."/>
            <person name="Wolf P.G."/>
            <person name="Yang L."/>
            <person name="Zimmer A.D."/>
            <person name="Zhu Q."/>
            <person name="Mitros T."/>
            <person name="Hellsten U."/>
            <person name="Loque D."/>
            <person name="Otillar R."/>
            <person name="Salamov A."/>
            <person name="Schmutz J."/>
            <person name="Shapiro H."/>
            <person name="Lindquist E."/>
            <person name="Lucas S."/>
            <person name="Rokhsar D."/>
            <person name="Grigoriev I.V."/>
        </authorList>
    </citation>
    <scope>NUCLEOTIDE SEQUENCE [LARGE SCALE GENOMIC DNA]</scope>
</reference>
<dbReference type="HOGENOM" id="CLU_2461372_0_0_1"/>
<dbReference type="Pfam" id="PF00069">
    <property type="entry name" value="Pkinase"/>
    <property type="match status" value="1"/>
</dbReference>
<dbReference type="Gramene" id="EFJ28448">
    <property type="protein sequence ID" value="EFJ28448"/>
    <property type="gene ID" value="SELMODRAFT_72856"/>
</dbReference>
<protein>
    <recommendedName>
        <fullName evidence="1">Protein kinase domain-containing protein</fullName>
    </recommendedName>
</protein>
<dbReference type="InterPro" id="IPR045269">
    <property type="entry name" value="Atg1-like"/>
</dbReference>
<dbReference type="GO" id="GO:0005524">
    <property type="term" value="F:ATP binding"/>
    <property type="evidence" value="ECO:0007669"/>
    <property type="project" value="InterPro"/>
</dbReference>
<dbReference type="InParanoid" id="D8RGZ3"/>
<proteinExistence type="predicted"/>
<dbReference type="GO" id="GO:0010506">
    <property type="term" value="P:regulation of autophagy"/>
    <property type="evidence" value="ECO:0007669"/>
    <property type="project" value="InterPro"/>
</dbReference>
<name>D8RGZ3_SELML</name>
<evidence type="ECO:0000259" key="1">
    <source>
        <dbReference type="PROSITE" id="PS50011"/>
    </source>
</evidence>
<dbReference type="AlphaFoldDB" id="D8RGZ3"/>
<gene>
    <name evidence="2" type="ORF">SELMODRAFT_72856</name>
</gene>
<dbReference type="GO" id="GO:0004674">
    <property type="term" value="F:protein serine/threonine kinase activity"/>
    <property type="evidence" value="ECO:0007669"/>
    <property type="project" value="InterPro"/>
</dbReference>
<dbReference type="PROSITE" id="PS00108">
    <property type="entry name" value="PROTEIN_KINASE_ST"/>
    <property type="match status" value="1"/>
</dbReference>
<dbReference type="SUPFAM" id="SSF56112">
    <property type="entry name" value="Protein kinase-like (PK-like)"/>
    <property type="match status" value="1"/>
</dbReference>
<dbReference type="InterPro" id="IPR011009">
    <property type="entry name" value="Kinase-like_dom_sf"/>
</dbReference>
<feature type="domain" description="Protein kinase" evidence="1">
    <location>
        <begin position="1"/>
        <end position="89"/>
    </location>
</feature>
<evidence type="ECO:0000313" key="3">
    <source>
        <dbReference type="Proteomes" id="UP000001514"/>
    </source>
</evidence>
<dbReference type="KEGG" id="smo:SELMODRAFT_72856"/>
<dbReference type="Gene3D" id="1.10.510.10">
    <property type="entry name" value="Transferase(Phosphotransferase) domain 1"/>
    <property type="match status" value="1"/>
</dbReference>
<dbReference type="STRING" id="88036.D8RGZ3"/>
<dbReference type="Proteomes" id="UP000001514">
    <property type="component" value="Unassembled WGS sequence"/>
</dbReference>
<feature type="non-terminal residue" evidence="2">
    <location>
        <position position="1"/>
    </location>
</feature>
<feature type="non-terminal residue" evidence="2">
    <location>
        <position position="89"/>
    </location>
</feature>
<keyword evidence="3" id="KW-1185">Reference proteome</keyword>
<dbReference type="InterPro" id="IPR000719">
    <property type="entry name" value="Prot_kinase_dom"/>
</dbReference>
<dbReference type="PROSITE" id="PS50011">
    <property type="entry name" value="PROTEIN_KINASE_DOM"/>
    <property type="match status" value="1"/>
</dbReference>
<sequence length="89" mass="10093">HPNVIQVLGESEVPETKEKLLVMEEKNSDLKRYFHSSGPITQLQAVDFLIQIAGAMVYLHGKGVCYRDLKLENIMIDVQYLELTLADFG</sequence>
<evidence type="ECO:0000313" key="2">
    <source>
        <dbReference type="EMBL" id="EFJ28448.1"/>
    </source>
</evidence>
<dbReference type="InterPro" id="IPR008271">
    <property type="entry name" value="Ser/Thr_kinase_AS"/>
</dbReference>
<organism evidence="3">
    <name type="scientific">Selaginella moellendorffii</name>
    <name type="common">Spikemoss</name>
    <dbReference type="NCBI Taxonomy" id="88036"/>
    <lineage>
        <taxon>Eukaryota</taxon>
        <taxon>Viridiplantae</taxon>
        <taxon>Streptophyta</taxon>
        <taxon>Embryophyta</taxon>
        <taxon>Tracheophyta</taxon>
        <taxon>Lycopodiopsida</taxon>
        <taxon>Selaginellales</taxon>
        <taxon>Selaginellaceae</taxon>
        <taxon>Selaginella</taxon>
    </lineage>
</organism>
<dbReference type="eggNOG" id="KOG0583">
    <property type="taxonomic scope" value="Eukaryota"/>
</dbReference>
<dbReference type="EMBL" id="GL377579">
    <property type="protein sequence ID" value="EFJ28448.1"/>
    <property type="molecule type" value="Genomic_DNA"/>
</dbReference>